<keyword evidence="2" id="KW-1185">Reference proteome</keyword>
<evidence type="ECO:0000313" key="2">
    <source>
        <dbReference type="Proteomes" id="UP000249661"/>
    </source>
</evidence>
<organism evidence="1 2">
    <name type="scientific">Aspergillus aculeatinus CBS 121060</name>
    <dbReference type="NCBI Taxonomy" id="1448322"/>
    <lineage>
        <taxon>Eukaryota</taxon>
        <taxon>Fungi</taxon>
        <taxon>Dikarya</taxon>
        <taxon>Ascomycota</taxon>
        <taxon>Pezizomycotina</taxon>
        <taxon>Eurotiomycetes</taxon>
        <taxon>Eurotiomycetidae</taxon>
        <taxon>Eurotiales</taxon>
        <taxon>Aspergillaceae</taxon>
        <taxon>Aspergillus</taxon>
        <taxon>Aspergillus subgen. Circumdati</taxon>
    </lineage>
</organism>
<sequence length="132" mass="14197">MMFQNKDLSHCVMQLVTGSVPNKHRGLLGGLPVLAATLNSGGLCGWCGCLAGLRLNSCVIVWIVSMVQLYSVTIEHCFIPLFRCCCCSVIVVIDLFGPPWITTCGPFASFLAFCFFSPTSLRSRSNCGGAVL</sequence>
<proteinExistence type="predicted"/>
<gene>
    <name evidence="1" type="ORF">BO66DRAFT_135874</name>
</gene>
<accession>A0ACD1H416</accession>
<protein>
    <submittedName>
        <fullName evidence="1">Uncharacterized protein</fullName>
    </submittedName>
</protein>
<dbReference type="EMBL" id="KZ824969">
    <property type="protein sequence ID" value="RAH68166.1"/>
    <property type="molecule type" value="Genomic_DNA"/>
</dbReference>
<evidence type="ECO:0000313" key="1">
    <source>
        <dbReference type="EMBL" id="RAH68166.1"/>
    </source>
</evidence>
<name>A0ACD1H416_9EURO</name>
<dbReference type="Proteomes" id="UP000249661">
    <property type="component" value="Unassembled WGS sequence"/>
</dbReference>
<reference evidence="1" key="1">
    <citation type="submission" date="2018-02" db="EMBL/GenBank/DDBJ databases">
        <title>The genomes of Aspergillus section Nigri reveals drivers in fungal speciation.</title>
        <authorList>
            <consortium name="DOE Joint Genome Institute"/>
            <person name="Vesth T.C."/>
            <person name="Nybo J."/>
            <person name="Theobald S."/>
            <person name="Brandl J."/>
            <person name="Frisvad J.C."/>
            <person name="Nielsen K.F."/>
            <person name="Lyhne E.K."/>
            <person name="Kogle M.E."/>
            <person name="Kuo A."/>
            <person name="Riley R."/>
            <person name="Clum A."/>
            <person name="Nolan M."/>
            <person name="Lipzen A."/>
            <person name="Salamov A."/>
            <person name="Henrissat B."/>
            <person name="Wiebenga A."/>
            <person name="De vries R.P."/>
            <person name="Grigoriev I.V."/>
            <person name="Mortensen U.H."/>
            <person name="Andersen M.R."/>
            <person name="Baker S.E."/>
        </authorList>
    </citation>
    <scope>NUCLEOTIDE SEQUENCE</scope>
    <source>
        <strain evidence="1">CBS 121060</strain>
    </source>
</reference>